<organism evidence="9 10">
    <name type="scientific">Geodia barretti</name>
    <name type="common">Barrett's horny sponge</name>
    <dbReference type="NCBI Taxonomy" id="519541"/>
    <lineage>
        <taxon>Eukaryota</taxon>
        <taxon>Metazoa</taxon>
        <taxon>Porifera</taxon>
        <taxon>Demospongiae</taxon>
        <taxon>Heteroscleromorpha</taxon>
        <taxon>Tetractinellida</taxon>
        <taxon>Astrophorina</taxon>
        <taxon>Geodiidae</taxon>
        <taxon>Geodia</taxon>
    </lineage>
</organism>
<dbReference type="Gene3D" id="2.30.29.30">
    <property type="entry name" value="Pleckstrin-homology domain (PH domain)/Phosphotyrosine-binding domain (PTB)"/>
    <property type="match status" value="1"/>
</dbReference>
<dbReference type="PANTHER" id="PTHR10972">
    <property type="entry name" value="OXYSTEROL-BINDING PROTEIN-RELATED"/>
    <property type="match status" value="1"/>
</dbReference>
<dbReference type="Pfam" id="PF00169">
    <property type="entry name" value="PH"/>
    <property type="match status" value="1"/>
</dbReference>
<evidence type="ECO:0000256" key="1">
    <source>
        <dbReference type="ARBA" id="ARBA00008842"/>
    </source>
</evidence>
<evidence type="ECO:0000256" key="7">
    <source>
        <dbReference type="SAM" id="MobiDB-lite"/>
    </source>
</evidence>
<dbReference type="PROSITE" id="PS50003">
    <property type="entry name" value="PH_DOMAIN"/>
    <property type="match status" value="1"/>
</dbReference>
<dbReference type="PANTHER" id="PTHR10972:SF205">
    <property type="entry name" value="OXYSTEROL-BINDING PROTEIN 1"/>
    <property type="match status" value="1"/>
</dbReference>
<accession>A0AA35T823</accession>
<keyword evidence="4" id="KW-0445">Lipid transport</keyword>
<evidence type="ECO:0000256" key="6">
    <source>
        <dbReference type="SAM" id="Coils"/>
    </source>
</evidence>
<dbReference type="Gene3D" id="2.40.160.120">
    <property type="match status" value="1"/>
</dbReference>
<evidence type="ECO:0000256" key="5">
    <source>
        <dbReference type="ARBA" id="ARBA00023121"/>
    </source>
</evidence>
<dbReference type="FunFam" id="2.40.160.120:FF:000001">
    <property type="entry name" value="Oxysterol-binding protein"/>
    <property type="match status" value="1"/>
</dbReference>
<dbReference type="InterPro" id="IPR011993">
    <property type="entry name" value="PH-like_dom_sf"/>
</dbReference>
<feature type="compositionally biased region" description="Low complexity" evidence="7">
    <location>
        <begin position="514"/>
        <end position="524"/>
    </location>
</feature>
<keyword evidence="5" id="KW-0446">Lipid-binding</keyword>
<dbReference type="SUPFAM" id="SSF50729">
    <property type="entry name" value="PH domain-like"/>
    <property type="match status" value="1"/>
</dbReference>
<evidence type="ECO:0000313" key="9">
    <source>
        <dbReference type="EMBL" id="CAI8042947.1"/>
    </source>
</evidence>
<dbReference type="CDD" id="cd13284">
    <property type="entry name" value="PH_OSBP_ORP4"/>
    <property type="match status" value="1"/>
</dbReference>
<evidence type="ECO:0000256" key="2">
    <source>
        <dbReference type="ARBA" id="ARBA00022448"/>
    </source>
</evidence>
<name>A0AA35T823_GEOBA</name>
<dbReference type="GO" id="GO:0032934">
    <property type="term" value="F:sterol binding"/>
    <property type="evidence" value="ECO:0007669"/>
    <property type="project" value="TreeGrafter"/>
</dbReference>
<comment type="caution">
    <text evidence="9">The sequence shown here is derived from an EMBL/GenBank/DDBJ whole genome shotgun (WGS) entry which is preliminary data.</text>
</comment>
<feature type="domain" description="PH" evidence="8">
    <location>
        <begin position="9"/>
        <end position="102"/>
    </location>
</feature>
<dbReference type="SUPFAM" id="SSF144000">
    <property type="entry name" value="Oxysterol-binding protein-like"/>
    <property type="match status" value="1"/>
</dbReference>
<dbReference type="GO" id="GO:0005829">
    <property type="term" value="C:cytosol"/>
    <property type="evidence" value="ECO:0007669"/>
    <property type="project" value="TreeGrafter"/>
</dbReference>
<dbReference type="Pfam" id="PF01237">
    <property type="entry name" value="Oxysterol_BP"/>
    <property type="match status" value="1"/>
</dbReference>
<evidence type="ECO:0000313" key="10">
    <source>
        <dbReference type="Proteomes" id="UP001174909"/>
    </source>
</evidence>
<proteinExistence type="inferred from homology"/>
<feature type="region of interest" description="Disordered" evidence="7">
    <location>
        <begin position="497"/>
        <end position="529"/>
    </location>
</feature>
<evidence type="ECO:0000256" key="4">
    <source>
        <dbReference type="ARBA" id="ARBA00023055"/>
    </source>
</evidence>
<comment type="similarity">
    <text evidence="1">Belongs to the OSBP family.</text>
</comment>
<dbReference type="AlphaFoldDB" id="A0AA35T823"/>
<feature type="coiled-coil region" evidence="6">
    <location>
        <begin position="222"/>
        <end position="249"/>
    </location>
</feature>
<dbReference type="InterPro" id="IPR001849">
    <property type="entry name" value="PH_domain"/>
</dbReference>
<reference evidence="9" key="1">
    <citation type="submission" date="2023-03" db="EMBL/GenBank/DDBJ databases">
        <authorList>
            <person name="Steffen K."/>
            <person name="Cardenas P."/>
        </authorList>
    </citation>
    <scope>NUCLEOTIDE SEQUENCE</scope>
</reference>
<dbReference type="InterPro" id="IPR037239">
    <property type="entry name" value="OSBP_sf"/>
</dbReference>
<gene>
    <name evidence="9" type="ORF">GBAR_LOCUS23826</name>
</gene>
<protein>
    <submittedName>
        <fullName evidence="9">Oxysterol-binding protein 2</fullName>
    </submittedName>
</protein>
<evidence type="ECO:0000256" key="3">
    <source>
        <dbReference type="ARBA" id="ARBA00022553"/>
    </source>
</evidence>
<dbReference type="GO" id="GO:0005886">
    <property type="term" value="C:plasma membrane"/>
    <property type="evidence" value="ECO:0007669"/>
    <property type="project" value="TreeGrafter"/>
</dbReference>
<dbReference type="Proteomes" id="UP001174909">
    <property type="component" value="Unassembled WGS sequence"/>
</dbReference>
<dbReference type="GO" id="GO:0120009">
    <property type="term" value="P:intermembrane lipid transfer"/>
    <property type="evidence" value="ECO:0007669"/>
    <property type="project" value="UniProtKB-ARBA"/>
</dbReference>
<keyword evidence="2" id="KW-0813">Transport</keyword>
<dbReference type="EMBL" id="CASHTH010003294">
    <property type="protein sequence ID" value="CAI8042947.1"/>
    <property type="molecule type" value="Genomic_DNA"/>
</dbReference>
<keyword evidence="10" id="KW-1185">Reference proteome</keyword>
<evidence type="ECO:0000259" key="8">
    <source>
        <dbReference type="PROSITE" id="PS50003"/>
    </source>
</evidence>
<keyword evidence="6" id="KW-0175">Coiled coil</keyword>
<dbReference type="InterPro" id="IPR000648">
    <property type="entry name" value="Oxysterol-bd"/>
</dbReference>
<sequence>MAEGIVNAPEEFRGWLLKWTNYIKGYQKRWFVLSNGLLSYYRTQEEMTHTCRGTINLAGAFIDTLDSSNFVVTNGPSQVYHLRALNEVERQRWVTALELAKAKAVKTLDFEDESGGEDERGGSGCLGDTFLVGLKAKLKELTSAHDVVNKNSLQLLKIISELEEGGVGVGTGEGGGGGKAPSSPRGKEKLGHFKAAATALVKAAQEFVVQAECTERRWSRALQHELSARAQLQENMEKLAKEMHGLEAEARRSFPKEEIGPLPLPRQDSVEDRVIPDGEDVADNGTTEDGGDEEETFFDAVEMSNDELTKPKSVSKFRGKYLVCYPIGNTHIVFHKSGNHYTWNKVVTTIHNIIIGKLWIDQSGDAKITNHTIPGEEANIKFHAYSYFSRERQRRLTGSVTDESGKTHYVLKGHWDEAIRLAKVLDGEEKTATLSEFELAWTNVPPKPGHEAVYGFSEFTSSLNEPEEGVAPTDSRLRPDQRLMEQGNFDEANKFKQKLEEKQRSKRRKREALAAKAAEAAAAGDSEEAAMLEKEATHVPLWFQKEYDPLTNTMMHVYKGGYWEGKVRGDWGAEFPDIF</sequence>
<dbReference type="GO" id="GO:0097038">
    <property type="term" value="C:perinuclear endoplasmic reticulum"/>
    <property type="evidence" value="ECO:0007669"/>
    <property type="project" value="TreeGrafter"/>
</dbReference>
<keyword evidence="3" id="KW-0597">Phosphoprotein</keyword>
<dbReference type="SMART" id="SM00233">
    <property type="entry name" value="PH"/>
    <property type="match status" value="1"/>
</dbReference>